<dbReference type="SUPFAM" id="SSF53335">
    <property type="entry name" value="S-adenosyl-L-methionine-dependent methyltransferases"/>
    <property type="match status" value="1"/>
</dbReference>
<dbReference type="PANTHER" id="PTHR22807">
    <property type="entry name" value="NOP2 YEAST -RELATED NOL1/NOP2/FMU SUN DOMAIN-CONTAINING"/>
    <property type="match status" value="1"/>
</dbReference>
<dbReference type="InterPro" id="IPR018314">
    <property type="entry name" value="RsmB/NOL1/NOP2-like_CS"/>
</dbReference>
<dbReference type="Pfam" id="PF22458">
    <property type="entry name" value="RsmF-B_ferredox"/>
    <property type="match status" value="1"/>
</dbReference>
<comment type="function">
    <text evidence="1">Specifically methylates the cytosine at position 967 (m5C967) of 16S rRNA.</text>
</comment>
<dbReference type="GO" id="GO:0003723">
    <property type="term" value="F:RNA binding"/>
    <property type="evidence" value="ECO:0007669"/>
    <property type="project" value="UniProtKB-KW"/>
</dbReference>
<dbReference type="InterPro" id="IPR029063">
    <property type="entry name" value="SAM-dependent_MTases_sf"/>
</dbReference>
<evidence type="ECO:0000256" key="8">
    <source>
        <dbReference type="ARBA" id="ARBA00022679"/>
    </source>
</evidence>
<dbReference type="Gene3D" id="1.10.287.730">
    <property type="entry name" value="Helix hairpin bin"/>
    <property type="match status" value="1"/>
</dbReference>
<sequence length="336" mass="38607">MIQEMLYGTLRWYIQLEYILNQLIEKRIKKKDRLLKYLIIIGLYQLMYMRIPSHAVVSETVETCVKINMGWAKGLINAILRRYLRETKNLNSKISKNELIKLAHPKWLIEKIKGDWPNDWNNILIANNERPPMFLRVNQLQNNREEYLIKLKKVGITGKKTNYSSDGILLEEPTNIEKLPGFAQGDISIQDLAAQLAVELLDLKPNHNVLDACAAPGGKSAHILESEPKIKTLTAIEKDKIRAEKLHGTLDRLKLHANIKVENIVNIAAWWNGKKFDRILFDAPCSATGVIRRHPDIKLLRTMDEITTINKLQMKLLVTLWSTLKNNGLLVYATCS</sequence>
<proteinExistence type="inferred from homology"/>
<dbReference type="PANTHER" id="PTHR22807:SF61">
    <property type="entry name" value="NOL1_NOP2_SUN FAMILY PROTEIN _ ANTITERMINATION NUSB DOMAIN-CONTAINING PROTEIN"/>
    <property type="match status" value="1"/>
</dbReference>
<dbReference type="EMBL" id="UINC01066713">
    <property type="protein sequence ID" value="SVB97701.1"/>
    <property type="molecule type" value="Genomic_DNA"/>
</dbReference>
<dbReference type="Pfam" id="PF01029">
    <property type="entry name" value="NusB"/>
    <property type="match status" value="1"/>
</dbReference>
<evidence type="ECO:0000256" key="9">
    <source>
        <dbReference type="ARBA" id="ARBA00022691"/>
    </source>
</evidence>
<dbReference type="GO" id="GO:0070475">
    <property type="term" value="P:rRNA base methylation"/>
    <property type="evidence" value="ECO:0007669"/>
    <property type="project" value="TreeGrafter"/>
</dbReference>
<evidence type="ECO:0000256" key="13">
    <source>
        <dbReference type="ARBA" id="ARBA00047283"/>
    </source>
</evidence>
<keyword evidence="10" id="KW-0694">RNA-binding</keyword>
<feature type="non-terminal residue" evidence="15">
    <location>
        <position position="336"/>
    </location>
</feature>
<dbReference type="InterPro" id="IPR035926">
    <property type="entry name" value="NusB-like_sf"/>
</dbReference>
<name>A0A382IGB8_9ZZZZ</name>
<dbReference type="GO" id="GO:0009383">
    <property type="term" value="F:rRNA (cytosine-C5-)-methyltransferase activity"/>
    <property type="evidence" value="ECO:0007669"/>
    <property type="project" value="TreeGrafter"/>
</dbReference>
<dbReference type="NCBIfam" id="TIGR00563">
    <property type="entry name" value="rsmB"/>
    <property type="match status" value="1"/>
</dbReference>
<dbReference type="EC" id="2.1.1.176" evidence="4"/>
<organism evidence="15">
    <name type="scientific">marine metagenome</name>
    <dbReference type="NCBI Taxonomy" id="408172"/>
    <lineage>
        <taxon>unclassified sequences</taxon>
        <taxon>metagenomes</taxon>
        <taxon>ecological metagenomes</taxon>
    </lineage>
</organism>
<evidence type="ECO:0000256" key="6">
    <source>
        <dbReference type="ARBA" id="ARBA00022552"/>
    </source>
</evidence>
<keyword evidence="5" id="KW-0963">Cytoplasm</keyword>
<dbReference type="InterPro" id="IPR054728">
    <property type="entry name" value="RsmB-like_ferredoxin"/>
</dbReference>
<evidence type="ECO:0000256" key="2">
    <source>
        <dbReference type="ARBA" id="ARBA00004496"/>
    </source>
</evidence>
<evidence type="ECO:0000256" key="3">
    <source>
        <dbReference type="ARBA" id="ARBA00007494"/>
    </source>
</evidence>
<dbReference type="NCBIfam" id="NF008149">
    <property type="entry name" value="PRK10901.1"/>
    <property type="match status" value="1"/>
</dbReference>
<dbReference type="InterPro" id="IPR004573">
    <property type="entry name" value="rRNA_ssu_MeTfrase_B"/>
</dbReference>
<dbReference type="InterPro" id="IPR049560">
    <property type="entry name" value="MeTrfase_RsmB-F_NOP2_cat"/>
</dbReference>
<evidence type="ECO:0000256" key="12">
    <source>
        <dbReference type="ARBA" id="ARBA00031088"/>
    </source>
</evidence>
<gene>
    <name evidence="15" type="ORF">METZ01_LOCUS250555</name>
</gene>
<dbReference type="Gene3D" id="3.40.50.150">
    <property type="entry name" value="Vaccinia Virus protein VP39"/>
    <property type="match status" value="1"/>
</dbReference>
<evidence type="ECO:0000256" key="1">
    <source>
        <dbReference type="ARBA" id="ARBA00002724"/>
    </source>
</evidence>
<evidence type="ECO:0000256" key="11">
    <source>
        <dbReference type="ARBA" id="ARBA00030399"/>
    </source>
</evidence>
<comment type="similarity">
    <text evidence="3">Belongs to the class I-like SAM-binding methyltransferase superfamily. RsmB/NOP family.</text>
</comment>
<dbReference type="Gene3D" id="1.10.940.10">
    <property type="entry name" value="NusB-like"/>
    <property type="match status" value="1"/>
</dbReference>
<accession>A0A382IGB8</accession>
<dbReference type="PRINTS" id="PR02008">
    <property type="entry name" value="RCMTFAMILY"/>
</dbReference>
<dbReference type="SUPFAM" id="SSF48013">
    <property type="entry name" value="NusB-like"/>
    <property type="match status" value="1"/>
</dbReference>
<dbReference type="PROSITE" id="PS51686">
    <property type="entry name" value="SAM_MT_RSMB_NOP"/>
    <property type="match status" value="1"/>
</dbReference>
<dbReference type="Pfam" id="PF01189">
    <property type="entry name" value="Methyltr_RsmB-F"/>
    <property type="match status" value="1"/>
</dbReference>
<dbReference type="PROSITE" id="PS01153">
    <property type="entry name" value="NOL1_NOP2_SUN"/>
    <property type="match status" value="1"/>
</dbReference>
<keyword evidence="7" id="KW-0489">Methyltransferase</keyword>
<dbReference type="InterPro" id="IPR006027">
    <property type="entry name" value="NusB_RsmB_TIM44"/>
</dbReference>
<keyword evidence="6" id="KW-0698">rRNA processing</keyword>
<dbReference type="GO" id="GO:0006355">
    <property type="term" value="P:regulation of DNA-templated transcription"/>
    <property type="evidence" value="ECO:0007669"/>
    <property type="project" value="InterPro"/>
</dbReference>
<evidence type="ECO:0000256" key="10">
    <source>
        <dbReference type="ARBA" id="ARBA00022884"/>
    </source>
</evidence>
<dbReference type="AlphaFoldDB" id="A0A382IGB8"/>
<dbReference type="CDD" id="cd02440">
    <property type="entry name" value="AdoMet_MTases"/>
    <property type="match status" value="1"/>
</dbReference>
<comment type="catalytic activity">
    <reaction evidence="13">
        <text>cytidine(967) in 16S rRNA + S-adenosyl-L-methionine = 5-methylcytidine(967) in 16S rRNA + S-adenosyl-L-homocysteine + H(+)</text>
        <dbReference type="Rhea" id="RHEA:42748"/>
        <dbReference type="Rhea" id="RHEA-COMP:10219"/>
        <dbReference type="Rhea" id="RHEA-COMP:10220"/>
        <dbReference type="ChEBI" id="CHEBI:15378"/>
        <dbReference type="ChEBI" id="CHEBI:57856"/>
        <dbReference type="ChEBI" id="CHEBI:59789"/>
        <dbReference type="ChEBI" id="CHEBI:74483"/>
        <dbReference type="ChEBI" id="CHEBI:82748"/>
        <dbReference type="EC" id="2.1.1.176"/>
    </reaction>
</comment>
<evidence type="ECO:0000259" key="14">
    <source>
        <dbReference type="PROSITE" id="PS51686"/>
    </source>
</evidence>
<keyword evidence="9" id="KW-0949">S-adenosyl-L-methionine</keyword>
<evidence type="ECO:0000256" key="7">
    <source>
        <dbReference type="ARBA" id="ARBA00022603"/>
    </source>
</evidence>
<evidence type="ECO:0000256" key="4">
    <source>
        <dbReference type="ARBA" id="ARBA00012140"/>
    </source>
</evidence>
<comment type="subcellular location">
    <subcellularLocation>
        <location evidence="2">Cytoplasm</location>
    </subcellularLocation>
</comment>
<dbReference type="InterPro" id="IPR001678">
    <property type="entry name" value="MeTrfase_RsmB-F_NOP2_dom"/>
</dbReference>
<protein>
    <recommendedName>
        <fullName evidence="4">16S rRNA (cytosine(967)-C(5))-methyltransferase</fullName>
        <ecNumber evidence="4">2.1.1.176</ecNumber>
    </recommendedName>
    <alternativeName>
        <fullName evidence="11">16S rRNA m5C967 methyltransferase</fullName>
    </alternativeName>
    <alternativeName>
        <fullName evidence="12">rRNA (cytosine-C(5)-)-methyltransferase RsmB</fullName>
    </alternativeName>
</protein>
<keyword evidence="8" id="KW-0808">Transferase</keyword>
<dbReference type="Gene3D" id="3.30.70.1170">
    <property type="entry name" value="Sun protein, domain 3"/>
    <property type="match status" value="1"/>
</dbReference>
<dbReference type="GO" id="GO:0005829">
    <property type="term" value="C:cytosol"/>
    <property type="evidence" value="ECO:0007669"/>
    <property type="project" value="TreeGrafter"/>
</dbReference>
<feature type="domain" description="SAM-dependent MTase RsmB/NOP-type" evidence="14">
    <location>
        <begin position="123"/>
        <end position="336"/>
    </location>
</feature>
<reference evidence="15" key="1">
    <citation type="submission" date="2018-05" db="EMBL/GenBank/DDBJ databases">
        <authorList>
            <person name="Lanie J.A."/>
            <person name="Ng W.-L."/>
            <person name="Kazmierczak K.M."/>
            <person name="Andrzejewski T.M."/>
            <person name="Davidsen T.M."/>
            <person name="Wayne K.J."/>
            <person name="Tettelin H."/>
            <person name="Glass J.I."/>
            <person name="Rusch D."/>
            <person name="Podicherti R."/>
            <person name="Tsui H.-C.T."/>
            <person name="Winkler M.E."/>
        </authorList>
    </citation>
    <scope>NUCLEOTIDE SEQUENCE</scope>
</reference>
<evidence type="ECO:0000313" key="15">
    <source>
        <dbReference type="EMBL" id="SVB97701.1"/>
    </source>
</evidence>
<evidence type="ECO:0000256" key="5">
    <source>
        <dbReference type="ARBA" id="ARBA00022490"/>
    </source>
</evidence>
<dbReference type="InterPro" id="IPR023267">
    <property type="entry name" value="RCMT"/>
</dbReference>